<dbReference type="OrthoDB" id="5145315at2"/>
<dbReference type="Proteomes" id="UP000307217">
    <property type="component" value="Unassembled WGS sequence"/>
</dbReference>
<dbReference type="EMBL" id="PNBX01000006">
    <property type="protein sequence ID" value="TMO70249.1"/>
    <property type="molecule type" value="Genomic_DNA"/>
</dbReference>
<keyword evidence="5" id="KW-1185">Reference proteome</keyword>
<dbReference type="GO" id="GO:0002161">
    <property type="term" value="F:aminoacyl-tRNA deacylase activity"/>
    <property type="evidence" value="ECO:0007669"/>
    <property type="project" value="InterPro"/>
</dbReference>
<dbReference type="RefSeq" id="WP_138589757.1">
    <property type="nucleotide sequence ID" value="NZ_PNBW01000020.1"/>
</dbReference>
<evidence type="ECO:0000313" key="6">
    <source>
        <dbReference type="Proteomes" id="UP000307217"/>
    </source>
</evidence>
<reference evidence="3 6" key="1">
    <citation type="submission" date="2018-01" db="EMBL/GenBank/DDBJ databases">
        <authorList>
            <person name="Paulsen S."/>
            <person name="Gram L.K."/>
        </authorList>
    </citation>
    <scope>NUCLEOTIDE SEQUENCE [LARGE SCALE GENOMIC DNA]</scope>
    <source>
        <strain evidence="3 6">S3790</strain>
        <strain evidence="4">S3895</strain>
    </source>
</reference>
<dbReference type="Gene3D" id="3.90.960.10">
    <property type="entry name" value="YbaK/aminoacyl-tRNA synthetase-associated domain"/>
    <property type="match status" value="1"/>
</dbReference>
<evidence type="ECO:0000313" key="5">
    <source>
        <dbReference type="Proteomes" id="UP000307164"/>
    </source>
</evidence>
<proteinExistence type="inferred from homology"/>
<dbReference type="EMBL" id="PNBW01000020">
    <property type="protein sequence ID" value="TMO77387.1"/>
    <property type="molecule type" value="Genomic_DNA"/>
</dbReference>
<dbReference type="PANTHER" id="PTHR31423:SF3">
    <property type="entry name" value="PROLYL-TRNA SYNTHETASE ASSOCIATED DOMAIN-CONTAINING PROTEIN 1-RELATED"/>
    <property type="match status" value="1"/>
</dbReference>
<evidence type="ECO:0000313" key="4">
    <source>
        <dbReference type="EMBL" id="TMO77387.1"/>
    </source>
</evidence>
<comment type="caution">
    <text evidence="3">The sequence shown here is derived from an EMBL/GenBank/DDBJ whole genome shotgun (WGS) entry which is preliminary data.</text>
</comment>
<feature type="domain" description="YbaK/aminoacyl-tRNA synthetase-associated" evidence="2">
    <location>
        <begin position="24"/>
        <end position="148"/>
    </location>
</feature>
<keyword evidence="3" id="KW-0436">Ligase</keyword>
<dbReference type="GO" id="GO:0004812">
    <property type="term" value="F:aminoacyl-tRNA ligase activity"/>
    <property type="evidence" value="ECO:0007669"/>
    <property type="project" value="UniProtKB-KW"/>
</dbReference>
<dbReference type="InterPro" id="IPR036754">
    <property type="entry name" value="YbaK/aa-tRNA-synt-asso_dom_sf"/>
</dbReference>
<gene>
    <name evidence="3" type="ORF">CWC19_02095</name>
    <name evidence="4" type="ORF">CWC20_04205</name>
</gene>
<reference evidence="6" key="2">
    <citation type="submission" date="2019-06" db="EMBL/GenBank/DDBJ databases">
        <title>Co-occurence of chitin degradation, pigmentation and bioactivity in marine Pseudoalteromonas.</title>
        <authorList>
            <person name="Sonnenschein E.C."/>
            <person name="Bech P.K."/>
        </authorList>
    </citation>
    <scope>NUCLEOTIDE SEQUENCE [LARGE SCALE GENOMIC DNA]</scope>
    <source>
        <strain evidence="6">S3790</strain>
        <strain evidence="4">S3895</strain>
    </source>
</reference>
<dbReference type="AlphaFoldDB" id="A0A5S3VDC2"/>
<sequence length="166" mass="19204">MTPQQLKLKAVLETLRITFKSYEHPPLPTCTEAQKLGLKRSGVQIKNLFLRDNRGKRHILCLTRAHLQVDLKALSTQQKLSRLGFASTERLDKYLGVKPGCVSALALVNDDKRAVELWLDSGLLNELEWQCHPFENDKTWVLQQHDLYTFWRQTGHYPRIVDIPCL</sequence>
<evidence type="ECO:0000256" key="1">
    <source>
        <dbReference type="ARBA" id="ARBA00010201"/>
    </source>
</evidence>
<dbReference type="PANTHER" id="PTHR31423">
    <property type="entry name" value="YBAK DOMAIN-CONTAINING PROTEIN"/>
    <property type="match status" value="1"/>
</dbReference>
<dbReference type="Pfam" id="PF04073">
    <property type="entry name" value="tRNA_edit"/>
    <property type="match status" value="1"/>
</dbReference>
<evidence type="ECO:0000313" key="3">
    <source>
        <dbReference type="EMBL" id="TMO70249.1"/>
    </source>
</evidence>
<evidence type="ECO:0000259" key="2">
    <source>
        <dbReference type="Pfam" id="PF04073"/>
    </source>
</evidence>
<dbReference type="InterPro" id="IPR007214">
    <property type="entry name" value="YbaK/aa-tRNA-synth-assoc-dom"/>
</dbReference>
<dbReference type="Proteomes" id="UP000307164">
    <property type="component" value="Unassembled WGS sequence"/>
</dbReference>
<dbReference type="CDD" id="cd04335">
    <property type="entry name" value="PrdX_deacylase"/>
    <property type="match status" value="1"/>
</dbReference>
<organism evidence="3 6">
    <name type="scientific">Pseudoalteromonas aurantia</name>
    <dbReference type="NCBI Taxonomy" id="43654"/>
    <lineage>
        <taxon>Bacteria</taxon>
        <taxon>Pseudomonadati</taxon>
        <taxon>Pseudomonadota</taxon>
        <taxon>Gammaproteobacteria</taxon>
        <taxon>Alteromonadales</taxon>
        <taxon>Pseudoalteromonadaceae</taxon>
        <taxon>Pseudoalteromonas</taxon>
    </lineage>
</organism>
<comment type="similarity">
    <text evidence="1">Belongs to the PRORSD1 family.</text>
</comment>
<protein>
    <submittedName>
        <fullName evidence="3">Prolyl-tRNA synthetase associated domain-containing protein</fullName>
    </submittedName>
</protein>
<keyword evidence="3" id="KW-0030">Aminoacyl-tRNA synthetase</keyword>
<name>A0A5S3VDC2_9GAMM</name>
<reference evidence="3" key="3">
    <citation type="submission" date="2019-09" db="EMBL/GenBank/DDBJ databases">
        <title>Co-occurence of chitin degradation, pigmentation and bioactivity in marine Pseudoalteromonas.</title>
        <authorList>
            <person name="Sonnenschein E.C."/>
            <person name="Bech P.K."/>
        </authorList>
    </citation>
    <scope>NUCLEOTIDE SEQUENCE</scope>
    <source>
        <strain evidence="3">S3790</strain>
        <strain evidence="5">S3895</strain>
    </source>
</reference>
<dbReference type="InterPro" id="IPR040285">
    <property type="entry name" value="ProX/PRXD1"/>
</dbReference>
<dbReference type="SUPFAM" id="SSF55826">
    <property type="entry name" value="YbaK/ProRS associated domain"/>
    <property type="match status" value="1"/>
</dbReference>
<accession>A0A5S3VDC2</accession>